<accession>A0A4S4DB26</accession>
<dbReference type="STRING" id="542762.A0A4S4DB26"/>
<evidence type="ECO:0000256" key="1">
    <source>
        <dbReference type="ARBA" id="ARBA00022723"/>
    </source>
</evidence>
<protein>
    <submittedName>
        <fullName evidence="6">Uncharacterized protein</fullName>
    </submittedName>
</protein>
<feature type="compositionally biased region" description="Basic and acidic residues" evidence="5">
    <location>
        <begin position="1"/>
        <end position="15"/>
    </location>
</feature>
<evidence type="ECO:0000313" key="7">
    <source>
        <dbReference type="Proteomes" id="UP000306102"/>
    </source>
</evidence>
<dbReference type="GO" id="GO:0046540">
    <property type="term" value="C:U4/U6 x U5 tri-snRNP complex"/>
    <property type="evidence" value="ECO:0007669"/>
    <property type="project" value="TreeGrafter"/>
</dbReference>
<dbReference type="GO" id="GO:0008270">
    <property type="term" value="F:zinc ion binding"/>
    <property type="evidence" value="ECO:0007669"/>
    <property type="project" value="UniProtKB-KW"/>
</dbReference>
<evidence type="ECO:0000256" key="5">
    <source>
        <dbReference type="SAM" id="MobiDB-lite"/>
    </source>
</evidence>
<name>A0A4S4DB26_CAMSN</name>
<dbReference type="GO" id="GO:0005681">
    <property type="term" value="C:spliceosomal complex"/>
    <property type="evidence" value="ECO:0007669"/>
    <property type="project" value="InterPro"/>
</dbReference>
<dbReference type="GO" id="GO:0000398">
    <property type="term" value="P:mRNA splicing, via spliceosome"/>
    <property type="evidence" value="ECO:0007669"/>
    <property type="project" value="InterPro"/>
</dbReference>
<feature type="region of interest" description="Disordered" evidence="5">
    <location>
        <begin position="1"/>
        <end position="31"/>
    </location>
</feature>
<evidence type="ECO:0000313" key="6">
    <source>
        <dbReference type="EMBL" id="THF98745.1"/>
    </source>
</evidence>
<dbReference type="Proteomes" id="UP000306102">
    <property type="component" value="Unassembled WGS sequence"/>
</dbReference>
<dbReference type="PANTHER" id="PTHR45986">
    <property type="entry name" value="ZINC FINGER MATRIN-TYPE PROTEIN 2"/>
    <property type="match status" value="1"/>
</dbReference>
<keyword evidence="7" id="KW-1185">Reference proteome</keyword>
<feature type="compositionally biased region" description="Basic and acidic residues" evidence="5">
    <location>
        <begin position="107"/>
        <end position="121"/>
    </location>
</feature>
<feature type="compositionally biased region" description="Basic residues" evidence="5">
    <location>
        <begin position="122"/>
        <end position="132"/>
    </location>
</feature>
<feature type="region of interest" description="Disordered" evidence="5">
    <location>
        <begin position="99"/>
        <end position="140"/>
    </location>
</feature>
<keyword evidence="3" id="KW-0862">Zinc</keyword>
<keyword evidence="2" id="KW-0863">Zinc-finger</keyword>
<comment type="caution">
    <text evidence="6">The sequence shown here is derived from an EMBL/GenBank/DDBJ whole genome shotgun (WGS) entry which is preliminary data.</text>
</comment>
<evidence type="ECO:0000256" key="4">
    <source>
        <dbReference type="ARBA" id="ARBA00023242"/>
    </source>
</evidence>
<dbReference type="InterPro" id="IPR040107">
    <property type="entry name" value="Snu23"/>
</dbReference>
<dbReference type="AlphaFoldDB" id="A0A4S4DB26"/>
<dbReference type="PANTHER" id="PTHR45986:SF1">
    <property type="entry name" value="ZINC FINGER MATRIN-TYPE PROTEIN 2"/>
    <property type="match status" value="1"/>
</dbReference>
<proteinExistence type="predicted"/>
<gene>
    <name evidence="6" type="ORF">TEA_017817</name>
</gene>
<sequence>MSHPSKNETESRSESNSKGPPIQRKPLKHRDYEVDLDSFGKDSGCYSNSTPKPTGILESLINIAISYVSSRSLCDLGYVAFHYPIQERFELLKKRKDTGPFTEQDFDDRILKQQQEEEERKCQRRERKKEKKKAAEEETEVDADVAAMMGFAGFVSSKK</sequence>
<keyword evidence="4" id="KW-0539">Nucleus</keyword>
<keyword evidence="1" id="KW-0479">Metal-binding</keyword>
<reference evidence="6 7" key="1">
    <citation type="journal article" date="2018" name="Proc. Natl. Acad. Sci. U.S.A.">
        <title>Draft genome sequence of Camellia sinensis var. sinensis provides insights into the evolution of the tea genome and tea quality.</title>
        <authorList>
            <person name="Wei C."/>
            <person name="Yang H."/>
            <person name="Wang S."/>
            <person name="Zhao J."/>
            <person name="Liu C."/>
            <person name="Gao L."/>
            <person name="Xia E."/>
            <person name="Lu Y."/>
            <person name="Tai Y."/>
            <person name="She G."/>
            <person name="Sun J."/>
            <person name="Cao H."/>
            <person name="Tong W."/>
            <person name="Gao Q."/>
            <person name="Li Y."/>
            <person name="Deng W."/>
            <person name="Jiang X."/>
            <person name="Wang W."/>
            <person name="Chen Q."/>
            <person name="Zhang S."/>
            <person name="Li H."/>
            <person name="Wu J."/>
            <person name="Wang P."/>
            <person name="Li P."/>
            <person name="Shi C."/>
            <person name="Zheng F."/>
            <person name="Jian J."/>
            <person name="Huang B."/>
            <person name="Shan D."/>
            <person name="Shi M."/>
            <person name="Fang C."/>
            <person name="Yue Y."/>
            <person name="Li F."/>
            <person name="Li D."/>
            <person name="Wei S."/>
            <person name="Han B."/>
            <person name="Jiang C."/>
            <person name="Yin Y."/>
            <person name="Xia T."/>
            <person name="Zhang Z."/>
            <person name="Bennetzen J.L."/>
            <person name="Zhao S."/>
            <person name="Wan X."/>
        </authorList>
    </citation>
    <scope>NUCLEOTIDE SEQUENCE [LARGE SCALE GENOMIC DNA]</scope>
    <source>
        <strain evidence="7">cv. Shuchazao</strain>
        <tissue evidence="6">Leaf</tissue>
    </source>
</reference>
<evidence type="ECO:0000256" key="3">
    <source>
        <dbReference type="ARBA" id="ARBA00022833"/>
    </source>
</evidence>
<evidence type="ECO:0000256" key="2">
    <source>
        <dbReference type="ARBA" id="ARBA00022771"/>
    </source>
</evidence>
<dbReference type="EMBL" id="SDRB02012143">
    <property type="protein sequence ID" value="THF98745.1"/>
    <property type="molecule type" value="Genomic_DNA"/>
</dbReference>
<organism evidence="6 7">
    <name type="scientific">Camellia sinensis var. sinensis</name>
    <name type="common">China tea</name>
    <dbReference type="NCBI Taxonomy" id="542762"/>
    <lineage>
        <taxon>Eukaryota</taxon>
        <taxon>Viridiplantae</taxon>
        <taxon>Streptophyta</taxon>
        <taxon>Embryophyta</taxon>
        <taxon>Tracheophyta</taxon>
        <taxon>Spermatophyta</taxon>
        <taxon>Magnoliopsida</taxon>
        <taxon>eudicotyledons</taxon>
        <taxon>Gunneridae</taxon>
        <taxon>Pentapetalae</taxon>
        <taxon>asterids</taxon>
        <taxon>Ericales</taxon>
        <taxon>Theaceae</taxon>
        <taxon>Camellia</taxon>
    </lineage>
</organism>